<dbReference type="OrthoDB" id="5091307at2759"/>
<reference evidence="1" key="2">
    <citation type="submission" date="2020-02" db="EMBL/GenBank/DDBJ databases">
        <title>Identification and distribution of gene clusters putatively required for synthesis of sphingolipid metabolism inhibitors in phylogenetically diverse species of the filamentous fungus Fusarium.</title>
        <authorList>
            <person name="Kim H.-S."/>
            <person name="Busman M."/>
            <person name="Brown D.W."/>
            <person name="Divon H."/>
            <person name="Uhlig S."/>
            <person name="Proctor R.H."/>
        </authorList>
    </citation>
    <scope>NUCLEOTIDE SEQUENCE</scope>
    <source>
        <strain evidence="1">NRRL 25174</strain>
    </source>
</reference>
<sequence>MTNANEPLPEWKHDIPTRTIKDWDALRTALKETYGGGSGIGENNWVATEVGENTVFKVWKEEPKNLLEELQKKNIVEKPQGEWLGTNSHTMSRKCASLHNVTAASKRNKMPIVPKEAFTSTVNKQFYEHRIPIYLVTDYNKFQKSLRAIYDKDQGTSADFHIYQLNNATYAVISWKQRSLLIELQMMPDSGVREG</sequence>
<evidence type="ECO:0000313" key="2">
    <source>
        <dbReference type="Proteomes" id="UP000730481"/>
    </source>
</evidence>
<keyword evidence="2" id="KW-1185">Reference proteome</keyword>
<dbReference type="EMBL" id="PVQB02000033">
    <property type="protein sequence ID" value="KAF4345157.1"/>
    <property type="molecule type" value="Genomic_DNA"/>
</dbReference>
<dbReference type="Proteomes" id="UP000730481">
    <property type="component" value="Unassembled WGS sequence"/>
</dbReference>
<accession>A0A9P5AX50</accession>
<organism evidence="1 2">
    <name type="scientific">Fusarium beomiforme</name>
    <dbReference type="NCBI Taxonomy" id="44412"/>
    <lineage>
        <taxon>Eukaryota</taxon>
        <taxon>Fungi</taxon>
        <taxon>Dikarya</taxon>
        <taxon>Ascomycota</taxon>
        <taxon>Pezizomycotina</taxon>
        <taxon>Sordariomycetes</taxon>
        <taxon>Hypocreomycetidae</taxon>
        <taxon>Hypocreales</taxon>
        <taxon>Nectriaceae</taxon>
        <taxon>Fusarium</taxon>
        <taxon>Fusarium burgessii species complex</taxon>
    </lineage>
</organism>
<name>A0A9P5AX50_9HYPO</name>
<reference evidence="1" key="1">
    <citation type="journal article" date="2017" name="Mycologia">
        <title>Fusarium algeriense, sp. nov., a novel toxigenic crown rot pathogen of durum wheat from Algeria is nested in the Fusarium burgessii species complex.</title>
        <authorList>
            <person name="Laraba I."/>
            <person name="Keddad A."/>
            <person name="Boureghda H."/>
            <person name="Abdallah N."/>
            <person name="Vaughan M.M."/>
            <person name="Proctor R.H."/>
            <person name="Busman M."/>
            <person name="O'Donnell K."/>
        </authorList>
    </citation>
    <scope>NUCLEOTIDE SEQUENCE</scope>
    <source>
        <strain evidence="1">NRRL 25174</strain>
    </source>
</reference>
<protein>
    <submittedName>
        <fullName evidence="1">Uncharacterized protein</fullName>
    </submittedName>
</protein>
<proteinExistence type="predicted"/>
<dbReference type="AlphaFoldDB" id="A0A9P5AX50"/>
<evidence type="ECO:0000313" key="1">
    <source>
        <dbReference type="EMBL" id="KAF4345157.1"/>
    </source>
</evidence>
<gene>
    <name evidence="1" type="ORF">FBEOM_863</name>
</gene>
<comment type="caution">
    <text evidence="1">The sequence shown here is derived from an EMBL/GenBank/DDBJ whole genome shotgun (WGS) entry which is preliminary data.</text>
</comment>